<dbReference type="PROSITE" id="PS01162">
    <property type="entry name" value="QOR_ZETA_CRYSTAL"/>
    <property type="match status" value="1"/>
</dbReference>
<dbReference type="Proteomes" id="UP000235965">
    <property type="component" value="Unassembled WGS sequence"/>
</dbReference>
<reference evidence="5 6" key="1">
    <citation type="submission" date="2017-12" db="EMBL/GenBank/DDBJ databases">
        <title>Hemimetabolous genomes reveal molecular basis of termite eusociality.</title>
        <authorList>
            <person name="Harrison M.C."/>
            <person name="Jongepier E."/>
            <person name="Robertson H.M."/>
            <person name="Arning N."/>
            <person name="Bitard-Feildel T."/>
            <person name="Chao H."/>
            <person name="Childers C.P."/>
            <person name="Dinh H."/>
            <person name="Doddapaneni H."/>
            <person name="Dugan S."/>
            <person name="Gowin J."/>
            <person name="Greiner C."/>
            <person name="Han Y."/>
            <person name="Hu H."/>
            <person name="Hughes D.S.T."/>
            <person name="Huylmans A.-K."/>
            <person name="Kemena C."/>
            <person name="Kremer L.P.M."/>
            <person name="Lee S.L."/>
            <person name="Lopez-Ezquerra A."/>
            <person name="Mallet L."/>
            <person name="Monroy-Kuhn J.M."/>
            <person name="Moser A."/>
            <person name="Murali S.C."/>
            <person name="Muzny D.M."/>
            <person name="Otani S."/>
            <person name="Piulachs M.-D."/>
            <person name="Poelchau M."/>
            <person name="Qu J."/>
            <person name="Schaub F."/>
            <person name="Wada-Katsumata A."/>
            <person name="Worley K.C."/>
            <person name="Xie Q."/>
            <person name="Ylla G."/>
            <person name="Poulsen M."/>
            <person name="Gibbs R.A."/>
            <person name="Schal C."/>
            <person name="Richards S."/>
            <person name="Belles X."/>
            <person name="Korb J."/>
            <person name="Bornberg-Bauer E."/>
        </authorList>
    </citation>
    <scope>NUCLEOTIDE SEQUENCE [LARGE SCALE GENOMIC DNA]</scope>
    <source>
        <tissue evidence="5">Whole body</tissue>
    </source>
</reference>
<dbReference type="PANTHER" id="PTHR44054:SF2">
    <property type="entry name" value="SYNAPTIC VESICLE MEMBRANE PROTEIN VAT-1 HOMOLOG-LIKE"/>
    <property type="match status" value="1"/>
</dbReference>
<dbReference type="PANTHER" id="PTHR44054">
    <property type="entry name" value="SYNAPTIC VESICLE MEMBRANE PROTEIN VAT-1 HOMOLOG-LIKE"/>
    <property type="match status" value="1"/>
</dbReference>
<dbReference type="SMART" id="SM00829">
    <property type="entry name" value="PKS_ER"/>
    <property type="match status" value="1"/>
</dbReference>
<dbReference type="Pfam" id="PF08240">
    <property type="entry name" value="ADH_N"/>
    <property type="match status" value="1"/>
</dbReference>
<keyword evidence="6" id="KW-1185">Reference proteome</keyword>
<dbReference type="Gene3D" id="3.40.50.720">
    <property type="entry name" value="NAD(P)-binding Rossmann-like Domain"/>
    <property type="match status" value="1"/>
</dbReference>
<dbReference type="GO" id="GO:0016491">
    <property type="term" value="F:oxidoreductase activity"/>
    <property type="evidence" value="ECO:0007669"/>
    <property type="project" value="UniProtKB-KW"/>
</dbReference>
<evidence type="ECO:0000256" key="1">
    <source>
        <dbReference type="ARBA" id="ARBA00010371"/>
    </source>
</evidence>
<dbReference type="InterPro" id="IPR011032">
    <property type="entry name" value="GroES-like_sf"/>
</dbReference>
<dbReference type="InterPro" id="IPR052100">
    <property type="entry name" value="SV-ATPase_mito-regulator"/>
</dbReference>
<dbReference type="SUPFAM" id="SSF50129">
    <property type="entry name" value="GroES-like"/>
    <property type="match status" value="1"/>
</dbReference>
<feature type="compositionally biased region" description="Basic and acidic residues" evidence="3">
    <location>
        <begin position="30"/>
        <end position="40"/>
    </location>
</feature>
<dbReference type="EMBL" id="NEVH01024950">
    <property type="protein sequence ID" value="PNF16394.1"/>
    <property type="molecule type" value="Genomic_DNA"/>
</dbReference>
<evidence type="ECO:0000313" key="5">
    <source>
        <dbReference type="EMBL" id="PNF16394.1"/>
    </source>
</evidence>
<dbReference type="InterPro" id="IPR013154">
    <property type="entry name" value="ADH-like_N"/>
</dbReference>
<organism evidence="5 6">
    <name type="scientific">Cryptotermes secundus</name>
    <dbReference type="NCBI Taxonomy" id="105785"/>
    <lineage>
        <taxon>Eukaryota</taxon>
        <taxon>Metazoa</taxon>
        <taxon>Ecdysozoa</taxon>
        <taxon>Arthropoda</taxon>
        <taxon>Hexapoda</taxon>
        <taxon>Insecta</taxon>
        <taxon>Pterygota</taxon>
        <taxon>Neoptera</taxon>
        <taxon>Polyneoptera</taxon>
        <taxon>Dictyoptera</taxon>
        <taxon>Blattodea</taxon>
        <taxon>Blattoidea</taxon>
        <taxon>Termitoidae</taxon>
        <taxon>Kalotermitidae</taxon>
        <taxon>Cryptotermitinae</taxon>
        <taxon>Cryptotermes</taxon>
    </lineage>
</organism>
<dbReference type="InterPro" id="IPR036291">
    <property type="entry name" value="NAD(P)-bd_dom_sf"/>
</dbReference>
<protein>
    <submittedName>
        <fullName evidence="5">Synaptic vesicle membrane protein VAT-1 homolog-like</fullName>
    </submittedName>
</protein>
<comment type="similarity">
    <text evidence="1">Belongs to the zinc-containing alcohol dehydrogenase family. Quinone oxidoreductase subfamily.</text>
</comment>
<proteinExistence type="inferred from homology"/>
<dbReference type="InterPro" id="IPR002364">
    <property type="entry name" value="Quin_OxRdtase/zeta-crystal_CS"/>
</dbReference>
<feature type="domain" description="Enoyl reductase (ER)" evidence="4">
    <location>
        <begin position="51"/>
        <end position="241"/>
    </location>
</feature>
<accession>A0A2J7PJ99</accession>
<evidence type="ECO:0000256" key="2">
    <source>
        <dbReference type="ARBA" id="ARBA00023002"/>
    </source>
</evidence>
<evidence type="ECO:0000313" key="6">
    <source>
        <dbReference type="Proteomes" id="UP000235965"/>
    </source>
</evidence>
<feature type="compositionally biased region" description="Basic and acidic residues" evidence="3">
    <location>
        <begin position="1"/>
        <end position="21"/>
    </location>
</feature>
<name>A0A2J7PJ99_9NEOP</name>
<dbReference type="SUPFAM" id="SSF51735">
    <property type="entry name" value="NAD(P)-binding Rossmann-fold domains"/>
    <property type="match status" value="1"/>
</dbReference>
<gene>
    <name evidence="5" type="primary">RBL1_1</name>
    <name evidence="5" type="ORF">B7P43_G10511</name>
</gene>
<dbReference type="Gene3D" id="3.90.180.10">
    <property type="entry name" value="Medium-chain alcohol dehydrogenases, catalytic domain"/>
    <property type="match status" value="1"/>
</dbReference>
<evidence type="ECO:0000259" key="4">
    <source>
        <dbReference type="SMART" id="SM00829"/>
    </source>
</evidence>
<comment type="caution">
    <text evidence="5">The sequence shown here is derived from an EMBL/GenBank/DDBJ whole genome shotgun (WGS) entry which is preliminary data.</text>
</comment>
<sequence length="241" mass="25813">MSEQQESKAAEEKAPEKRKQQEASAEENEAADKTPEQPPKEMRAVVLTGFGGLKSVKVLKKPEPTLGEGEVLIRVKACGLNFQDLMVRQGAIDSPPKTPFILGFECAGEVDDIGEGVTDFKVGDRVVALPEYRAWAELLAVPSRYVYPIPADLSYLDAAAIAMNYLVAYILLFELGGLAPGKSVLVHSAGGGVGQAVAQLSKTVSDVTVFGVASKSKHEALKASIDHLLERGSDYASEVRK</sequence>
<keyword evidence="2" id="KW-0560">Oxidoreductase</keyword>
<feature type="region of interest" description="Disordered" evidence="3">
    <location>
        <begin position="1"/>
        <end position="40"/>
    </location>
</feature>
<dbReference type="AlphaFoldDB" id="A0A2J7PJ99"/>
<dbReference type="GO" id="GO:0008270">
    <property type="term" value="F:zinc ion binding"/>
    <property type="evidence" value="ECO:0007669"/>
    <property type="project" value="InterPro"/>
</dbReference>
<evidence type="ECO:0000256" key="3">
    <source>
        <dbReference type="SAM" id="MobiDB-lite"/>
    </source>
</evidence>
<dbReference type="InterPro" id="IPR020843">
    <property type="entry name" value="ER"/>
</dbReference>
<dbReference type="OrthoDB" id="203908at2759"/>